<dbReference type="RefSeq" id="WP_188416442.1">
    <property type="nucleotide sequence ID" value="NZ_BMDJ01000011.1"/>
</dbReference>
<protein>
    <recommendedName>
        <fullName evidence="3">Lipocalin-like domain-containing protein</fullName>
    </recommendedName>
</protein>
<evidence type="ECO:0000313" key="1">
    <source>
        <dbReference type="EMBL" id="GGI28391.1"/>
    </source>
</evidence>
<keyword evidence="2" id="KW-1185">Reference proteome</keyword>
<accession>A0ABQ2BN29</accession>
<dbReference type="EMBL" id="BMDJ01000011">
    <property type="protein sequence ID" value="GGI28391.1"/>
    <property type="molecule type" value="Genomic_DNA"/>
</dbReference>
<reference evidence="2" key="1">
    <citation type="journal article" date="2019" name="Int. J. Syst. Evol. Microbiol.">
        <title>The Global Catalogue of Microorganisms (GCM) 10K type strain sequencing project: providing services to taxonomists for standard genome sequencing and annotation.</title>
        <authorList>
            <consortium name="The Broad Institute Genomics Platform"/>
            <consortium name="The Broad Institute Genome Sequencing Center for Infectious Disease"/>
            <person name="Wu L."/>
            <person name="Ma J."/>
        </authorList>
    </citation>
    <scope>NUCLEOTIDE SEQUENCE [LARGE SCALE GENOMIC DNA]</scope>
    <source>
        <strain evidence="2">CCM 8939</strain>
    </source>
</reference>
<gene>
    <name evidence="1" type="ORF">GCM10008119_32410</name>
</gene>
<dbReference type="Proteomes" id="UP000645390">
    <property type="component" value="Unassembled WGS sequence"/>
</dbReference>
<evidence type="ECO:0000313" key="2">
    <source>
        <dbReference type="Proteomes" id="UP000645390"/>
    </source>
</evidence>
<sequence>MNMWMCRGSFNEERYLLILEKLKLSEMKKLLILFCTLSIFTTCKKDTVDGDKLFGRWELISTTEGLSGKTTTYASGQGNILTLTDNAYTETRSNIVIREGKYSTIRKESMLTKQKEDFLIYENSGGNTFFTIADGKLSLNLDAFDSGGYSYKRVK</sequence>
<evidence type="ECO:0008006" key="3">
    <source>
        <dbReference type="Google" id="ProtNLM"/>
    </source>
</evidence>
<name>A0ABQ2BN29_9SPHI</name>
<comment type="caution">
    <text evidence="1">The sequence shown here is derived from an EMBL/GenBank/DDBJ whole genome shotgun (WGS) entry which is preliminary data.</text>
</comment>
<organism evidence="1 2">
    <name type="scientific">Pedobacter mendelii</name>
    <dbReference type="NCBI Taxonomy" id="1908240"/>
    <lineage>
        <taxon>Bacteria</taxon>
        <taxon>Pseudomonadati</taxon>
        <taxon>Bacteroidota</taxon>
        <taxon>Sphingobacteriia</taxon>
        <taxon>Sphingobacteriales</taxon>
        <taxon>Sphingobacteriaceae</taxon>
        <taxon>Pedobacter</taxon>
    </lineage>
</organism>
<proteinExistence type="predicted"/>